<reference evidence="2" key="1">
    <citation type="submission" date="2022-03" db="EMBL/GenBank/DDBJ databases">
        <title>Draft genome sequence of Aduncisulcus paluster, a free-living microaerophilic Fornicata.</title>
        <authorList>
            <person name="Yuyama I."/>
            <person name="Kume K."/>
            <person name="Tamura T."/>
            <person name="Inagaki Y."/>
            <person name="Hashimoto T."/>
        </authorList>
    </citation>
    <scope>NUCLEOTIDE SEQUENCE</scope>
    <source>
        <strain evidence="2">NY0171</strain>
    </source>
</reference>
<keyword evidence="3" id="KW-1185">Reference proteome</keyword>
<gene>
    <name evidence="2" type="ORF">ADUPG1_005833</name>
</gene>
<evidence type="ECO:0000313" key="2">
    <source>
        <dbReference type="EMBL" id="GKT31314.1"/>
    </source>
</evidence>
<feature type="region of interest" description="Disordered" evidence="1">
    <location>
        <begin position="1"/>
        <end position="33"/>
    </location>
</feature>
<accession>A0ABQ5KIN9</accession>
<proteinExistence type="predicted"/>
<protein>
    <submittedName>
        <fullName evidence="2">Uncharacterized protein</fullName>
    </submittedName>
</protein>
<name>A0ABQ5KIN9_9EUKA</name>
<evidence type="ECO:0000256" key="1">
    <source>
        <dbReference type="SAM" id="MobiDB-lite"/>
    </source>
</evidence>
<sequence length="33" mass="3755">MGHGISEVDAKAQLMQQKDDSQSMEKEQDQQYA</sequence>
<feature type="compositionally biased region" description="Basic and acidic residues" evidence="1">
    <location>
        <begin position="1"/>
        <end position="10"/>
    </location>
</feature>
<dbReference type="Proteomes" id="UP001057375">
    <property type="component" value="Unassembled WGS sequence"/>
</dbReference>
<evidence type="ECO:0000313" key="3">
    <source>
        <dbReference type="Proteomes" id="UP001057375"/>
    </source>
</evidence>
<dbReference type="EMBL" id="BQXS01009546">
    <property type="protein sequence ID" value="GKT31314.1"/>
    <property type="molecule type" value="Genomic_DNA"/>
</dbReference>
<feature type="non-terminal residue" evidence="2">
    <location>
        <position position="33"/>
    </location>
</feature>
<organism evidence="2 3">
    <name type="scientific">Aduncisulcus paluster</name>
    <dbReference type="NCBI Taxonomy" id="2918883"/>
    <lineage>
        <taxon>Eukaryota</taxon>
        <taxon>Metamonada</taxon>
        <taxon>Carpediemonas-like organisms</taxon>
        <taxon>Aduncisulcus</taxon>
    </lineage>
</organism>
<feature type="compositionally biased region" description="Basic and acidic residues" evidence="1">
    <location>
        <begin position="17"/>
        <end position="33"/>
    </location>
</feature>
<comment type="caution">
    <text evidence="2">The sequence shown here is derived from an EMBL/GenBank/DDBJ whole genome shotgun (WGS) entry which is preliminary data.</text>
</comment>